<protein>
    <recommendedName>
        <fullName evidence="2">26S proteasome non-ATPase regulatory subunit 4</fullName>
    </recommendedName>
</protein>
<dbReference type="Gene3D" id="3.40.50.410">
    <property type="entry name" value="von Willebrand factor, type A domain"/>
    <property type="match status" value="1"/>
</dbReference>
<dbReference type="PROSITE" id="PS50330">
    <property type="entry name" value="UIM"/>
    <property type="match status" value="2"/>
</dbReference>
<dbReference type="InterPro" id="IPR002035">
    <property type="entry name" value="VWF_A"/>
</dbReference>
<gene>
    <name evidence="6" type="ORF">OKIOD_LOCUS10595</name>
</gene>
<dbReference type="Pfam" id="PF13519">
    <property type="entry name" value="VWA_2"/>
    <property type="match status" value="1"/>
</dbReference>
<feature type="domain" description="VWFA" evidence="5">
    <location>
        <begin position="5"/>
        <end position="187"/>
    </location>
</feature>
<dbReference type="PANTHER" id="PTHR10223:SF0">
    <property type="entry name" value="26S PROTEASOME NON-ATPASE REGULATORY SUBUNIT 4"/>
    <property type="match status" value="1"/>
</dbReference>
<evidence type="ECO:0000313" key="7">
    <source>
        <dbReference type="Proteomes" id="UP001158576"/>
    </source>
</evidence>
<dbReference type="SUPFAM" id="SSF53300">
    <property type="entry name" value="vWA-like"/>
    <property type="match status" value="1"/>
</dbReference>
<feature type="compositionally biased region" description="Basic and acidic residues" evidence="4">
    <location>
        <begin position="348"/>
        <end position="361"/>
    </location>
</feature>
<evidence type="ECO:0000313" key="6">
    <source>
        <dbReference type="EMBL" id="CAG5105096.1"/>
    </source>
</evidence>
<dbReference type="InterPro" id="IPR036465">
    <property type="entry name" value="vWFA_dom_sf"/>
</dbReference>
<evidence type="ECO:0000259" key="5">
    <source>
        <dbReference type="PROSITE" id="PS50234"/>
    </source>
</evidence>
<dbReference type="InterPro" id="IPR027040">
    <property type="entry name" value="PSMD4"/>
</dbReference>
<evidence type="ECO:0000256" key="3">
    <source>
        <dbReference type="ARBA" id="ARBA00022942"/>
    </source>
</evidence>
<evidence type="ECO:0000256" key="4">
    <source>
        <dbReference type="SAM" id="MobiDB-lite"/>
    </source>
</evidence>
<feature type="region of interest" description="Disordered" evidence="4">
    <location>
        <begin position="294"/>
        <end position="361"/>
    </location>
</feature>
<evidence type="ECO:0000256" key="1">
    <source>
        <dbReference type="ARBA" id="ARBA00005574"/>
    </source>
</evidence>
<keyword evidence="7" id="KW-1185">Reference proteome</keyword>
<dbReference type="Proteomes" id="UP001158576">
    <property type="component" value="Chromosome 1"/>
</dbReference>
<sequence length="361" mass="38933">MTLESTIICVDNSEYCRNGDFGLNRLISQQDAANLVARTKLKSNPENDVGLLTMSNNYLVTTLTADQQKFQSVMAKVQPEGEVKLSAAVRVAQLSLKHRMHKNHRQRIVVFICSPILEDEKELIKVAKRLKKEKVNLDIVSFGEDEANQAKLTAFINTLNGKDGSGSHLVRISSGNNLDQALRQSPIIGDDGPVGGAFAMDDAETDPELAMALRISLEEQRARQETDGGGEQETSGGAAPAETEAMDEDRAMLNAALSMSMGGAPAAPSNDEPNFAAMTEEEQIAYALRMSMADSAPAEETPAAAAPAESMETDQNAEELVTDPEFLRSIIETLPEVDPNSDAVKGALGEKKKEGDDDKPN</sequence>
<dbReference type="PROSITE" id="PS50234">
    <property type="entry name" value="VWFA"/>
    <property type="match status" value="1"/>
</dbReference>
<proteinExistence type="inferred from homology"/>
<organism evidence="6 7">
    <name type="scientific">Oikopleura dioica</name>
    <name type="common">Tunicate</name>
    <dbReference type="NCBI Taxonomy" id="34765"/>
    <lineage>
        <taxon>Eukaryota</taxon>
        <taxon>Metazoa</taxon>
        <taxon>Chordata</taxon>
        <taxon>Tunicata</taxon>
        <taxon>Appendicularia</taxon>
        <taxon>Copelata</taxon>
        <taxon>Oikopleuridae</taxon>
        <taxon>Oikopleura</taxon>
    </lineage>
</organism>
<reference evidence="6 7" key="1">
    <citation type="submission" date="2021-04" db="EMBL/GenBank/DDBJ databases">
        <authorList>
            <person name="Bliznina A."/>
        </authorList>
    </citation>
    <scope>NUCLEOTIDE SEQUENCE [LARGE SCALE GENOMIC DNA]</scope>
</reference>
<dbReference type="Gene3D" id="6.10.250.380">
    <property type="match status" value="1"/>
</dbReference>
<comment type="similarity">
    <text evidence="1">Belongs to the proteasome subunit S5A family.</text>
</comment>
<dbReference type="EMBL" id="OU015566">
    <property type="protein sequence ID" value="CAG5105096.1"/>
    <property type="molecule type" value="Genomic_DNA"/>
</dbReference>
<feature type="compositionally biased region" description="Low complexity" evidence="4">
    <location>
        <begin position="296"/>
        <end position="309"/>
    </location>
</feature>
<keyword evidence="3" id="KW-0647">Proteasome</keyword>
<accession>A0ABN7SSZ4</accession>
<feature type="compositionally biased region" description="Acidic residues" evidence="4">
    <location>
        <begin position="311"/>
        <end position="322"/>
    </location>
</feature>
<feature type="region of interest" description="Disordered" evidence="4">
    <location>
        <begin position="220"/>
        <end position="244"/>
    </location>
</feature>
<dbReference type="Gene3D" id="6.10.300.40">
    <property type="match status" value="1"/>
</dbReference>
<name>A0ABN7SSZ4_OIKDI</name>
<dbReference type="PANTHER" id="PTHR10223">
    <property type="entry name" value="26S PROTEASOME NON-ATPASE REGULATORY SUBUNIT 4"/>
    <property type="match status" value="1"/>
</dbReference>
<evidence type="ECO:0000256" key="2">
    <source>
        <dbReference type="ARBA" id="ARBA00014934"/>
    </source>
</evidence>
<dbReference type="Pfam" id="PF02809">
    <property type="entry name" value="UIM"/>
    <property type="match status" value="3"/>
</dbReference>
<dbReference type="InterPro" id="IPR003903">
    <property type="entry name" value="UIM_dom"/>
</dbReference>
<dbReference type="SMART" id="SM00726">
    <property type="entry name" value="UIM"/>
    <property type="match status" value="3"/>
</dbReference>